<evidence type="ECO:0008006" key="4">
    <source>
        <dbReference type="Google" id="ProtNLM"/>
    </source>
</evidence>
<dbReference type="AlphaFoldDB" id="A0A556N3G0"/>
<comment type="caution">
    <text evidence="2">The sequence shown here is derived from an EMBL/GenBank/DDBJ whole genome shotgun (WGS) entry which is preliminary data.</text>
</comment>
<dbReference type="RefSeq" id="WP_144332293.1">
    <property type="nucleotide sequence ID" value="NZ_VLPL01000002.1"/>
</dbReference>
<dbReference type="OrthoDB" id="1521695at2"/>
<gene>
    <name evidence="2" type="ORF">FO442_06230</name>
</gene>
<evidence type="ECO:0000313" key="2">
    <source>
        <dbReference type="EMBL" id="TSJ46756.1"/>
    </source>
</evidence>
<accession>A0A556N3G0</accession>
<sequence length="471" mass="54672">MKLAVVLFAIFSLTVLSAFGQDKAIHRPKFQTKISLVYYYFWEENEDGAIVKSRTYAPFSLNRVVLIDTLKSSKKCTLSDTSFMKQVLVIGRSYKLKDKFTKKLHGNKSVFRCVYPTEPQTVIYIKRNGKWRSYNGGLVLNFVSFEDKLSFVSSGINLHLNHQDNVLIKNSTYRMVSYFLRDNAGGPRQSPAFQHVFAYSGEELSNEIIQKHQPEAQRYLVFVNGYRGPRYDKQESRNEVYMNDRTNYWFKIDDRFIKRLHPDTSFYLDGSFPVKTSNHHSKLGFGWSYLRSVHSRISNKKYQRLNLVSNPEGFDYRYSRGVLVGKAFLNEIRNTPNSYLVKDTIDIVCHSMGYAYTLGLLETLKGQVVFGKLYLLAPENAGYKGMDWNQFEQVWQYGSNLGQKDADPLCFQDGVAPQATVWGINKQQSNHVGRVCSPYNWPNKHFVHSHMVYSYDWIFDRIQKGQPGYIH</sequence>
<protein>
    <recommendedName>
        <fullName evidence="4">Alpha/beta hydrolase</fullName>
    </recommendedName>
</protein>
<proteinExistence type="predicted"/>
<evidence type="ECO:0000313" key="3">
    <source>
        <dbReference type="Proteomes" id="UP000316008"/>
    </source>
</evidence>
<evidence type="ECO:0000256" key="1">
    <source>
        <dbReference type="SAM" id="SignalP"/>
    </source>
</evidence>
<name>A0A556N3G0_9FLAO</name>
<dbReference type="Proteomes" id="UP000316008">
    <property type="component" value="Unassembled WGS sequence"/>
</dbReference>
<keyword evidence="3" id="KW-1185">Reference proteome</keyword>
<organism evidence="2 3">
    <name type="scientific">Fluviicola chungangensis</name>
    <dbReference type="NCBI Taxonomy" id="2597671"/>
    <lineage>
        <taxon>Bacteria</taxon>
        <taxon>Pseudomonadati</taxon>
        <taxon>Bacteroidota</taxon>
        <taxon>Flavobacteriia</taxon>
        <taxon>Flavobacteriales</taxon>
        <taxon>Crocinitomicaceae</taxon>
        <taxon>Fluviicola</taxon>
    </lineage>
</organism>
<feature type="chain" id="PRO_5022147406" description="Alpha/beta hydrolase" evidence="1">
    <location>
        <begin position="21"/>
        <end position="471"/>
    </location>
</feature>
<feature type="signal peptide" evidence="1">
    <location>
        <begin position="1"/>
        <end position="20"/>
    </location>
</feature>
<keyword evidence="1" id="KW-0732">Signal</keyword>
<reference evidence="2 3" key="1">
    <citation type="submission" date="2019-07" db="EMBL/GenBank/DDBJ databases">
        <authorList>
            <person name="Huq M.A."/>
        </authorList>
    </citation>
    <scope>NUCLEOTIDE SEQUENCE [LARGE SCALE GENOMIC DNA]</scope>
    <source>
        <strain evidence="2 3">MAH-3</strain>
    </source>
</reference>
<dbReference type="EMBL" id="VLPL01000002">
    <property type="protein sequence ID" value="TSJ46756.1"/>
    <property type="molecule type" value="Genomic_DNA"/>
</dbReference>